<evidence type="ECO:0000256" key="2">
    <source>
        <dbReference type="SAM" id="MobiDB-lite"/>
    </source>
</evidence>
<dbReference type="PANTHER" id="PTHR35662">
    <property type="entry name" value="INTERACTOR OF HORMAD1 PROTEIN 1"/>
    <property type="match status" value="1"/>
</dbReference>
<dbReference type="RefSeq" id="XP_028260981.1">
    <property type="nucleotide sequence ID" value="XM_028405180.1"/>
</dbReference>
<keyword evidence="3" id="KW-1185">Reference proteome</keyword>
<dbReference type="InParanoid" id="A0A6P7I8H9"/>
<proteinExistence type="predicted"/>
<dbReference type="GO" id="GO:0007129">
    <property type="term" value="P:homologous chromosome pairing at meiosis"/>
    <property type="evidence" value="ECO:0007669"/>
    <property type="project" value="TreeGrafter"/>
</dbReference>
<dbReference type="Proteomes" id="UP000515145">
    <property type="component" value="Chromosome 5"/>
</dbReference>
<feature type="region of interest" description="Disordered" evidence="2">
    <location>
        <begin position="45"/>
        <end position="69"/>
    </location>
</feature>
<sequence length="435" mass="48815">MNHMRNIKEMLSIPTGSRNAATSGYSSLTDSQFLFGSQFWPENSQGTSQDVSISSRNSQQSSQEGSDPKFLISYHTKPLLFGDLKDKNRNSGLLDRFAEDRTKVKDKNEGDILAKECQQIRETLNSIQQLVLGTEKNTAVCETVLEKFDSFASTLQKNLNSLQSDISQQFESLANKVNSQKEVLTELEEKVQKNEDTAAKLDLHLQGLKDSLECIREEHIRERDMLEEALKLLNTLISEQSAKGSTDRVMDSAIQTSPGLQQSMSILQDNKLEGTQLTCVSDNLEQSQVEVPPKKSSNNTMNRGFTVKCIRRRKKRSPAPSQRSKCTDENRRPLMNCNKQPKVSTSLREHRDLRATSRDTRNPGSVMPLNWETKLSETAGCYITPANGWSQDSSSSICLHGIEPILEKLSSSESKIDPIKPIGMLELCEINYDSD</sequence>
<feature type="region of interest" description="Disordered" evidence="2">
    <location>
        <begin position="312"/>
        <end position="349"/>
    </location>
</feature>
<dbReference type="InterPro" id="IPR031529">
    <property type="entry name" value="IHO1"/>
</dbReference>
<gene>
    <name evidence="4" type="primary">ccdc36</name>
</gene>
<accession>A0A6P7I8H9</accession>
<dbReference type="Pfam" id="PF15771">
    <property type="entry name" value="IHO1"/>
    <property type="match status" value="1"/>
</dbReference>
<protein>
    <submittedName>
        <fullName evidence="4">Interactor of HORMAD1 protein 1</fullName>
    </submittedName>
</protein>
<feature type="compositionally biased region" description="Low complexity" evidence="2">
    <location>
        <begin position="52"/>
        <end position="65"/>
    </location>
</feature>
<feature type="coiled-coil region" evidence="1">
    <location>
        <begin position="170"/>
        <end position="236"/>
    </location>
</feature>
<dbReference type="CTD" id="559302"/>
<name>A0A6P7I8H9_9TELE</name>
<organism evidence="3 4">
    <name type="scientific">Parambassis ranga</name>
    <name type="common">Indian glassy fish</name>
    <dbReference type="NCBI Taxonomy" id="210632"/>
    <lineage>
        <taxon>Eukaryota</taxon>
        <taxon>Metazoa</taxon>
        <taxon>Chordata</taxon>
        <taxon>Craniata</taxon>
        <taxon>Vertebrata</taxon>
        <taxon>Euteleostomi</taxon>
        <taxon>Actinopterygii</taxon>
        <taxon>Neopterygii</taxon>
        <taxon>Teleostei</taxon>
        <taxon>Neoteleostei</taxon>
        <taxon>Acanthomorphata</taxon>
        <taxon>Ovalentaria</taxon>
        <taxon>Ambassidae</taxon>
        <taxon>Parambassis</taxon>
    </lineage>
</organism>
<dbReference type="GO" id="GO:0042138">
    <property type="term" value="P:meiotic DNA double-strand break formation"/>
    <property type="evidence" value="ECO:0007669"/>
    <property type="project" value="InterPro"/>
</dbReference>
<dbReference type="PANTHER" id="PTHR35662:SF1">
    <property type="entry name" value="INTERACTOR OF HORMAD1 PROTEIN 1"/>
    <property type="match status" value="1"/>
</dbReference>
<dbReference type="GO" id="GO:0000794">
    <property type="term" value="C:condensed nuclear chromosome"/>
    <property type="evidence" value="ECO:0007669"/>
    <property type="project" value="TreeGrafter"/>
</dbReference>
<dbReference type="GeneID" id="114435486"/>
<evidence type="ECO:0000256" key="1">
    <source>
        <dbReference type="SAM" id="Coils"/>
    </source>
</evidence>
<feature type="compositionally biased region" description="Polar residues" evidence="2">
    <location>
        <begin position="337"/>
        <end position="346"/>
    </location>
</feature>
<evidence type="ECO:0000313" key="3">
    <source>
        <dbReference type="Proteomes" id="UP000515145"/>
    </source>
</evidence>
<evidence type="ECO:0000313" key="4">
    <source>
        <dbReference type="RefSeq" id="XP_028260981.1"/>
    </source>
</evidence>
<reference evidence="4" key="1">
    <citation type="submission" date="2025-08" db="UniProtKB">
        <authorList>
            <consortium name="RefSeq"/>
        </authorList>
    </citation>
    <scope>IDENTIFICATION</scope>
</reference>
<dbReference type="GO" id="GO:0006310">
    <property type="term" value="P:DNA recombination"/>
    <property type="evidence" value="ECO:0007669"/>
    <property type="project" value="InterPro"/>
</dbReference>
<keyword evidence="1" id="KW-0175">Coiled coil</keyword>
<dbReference type="OrthoDB" id="10066605at2759"/>
<dbReference type="AlphaFoldDB" id="A0A6P7I8H9"/>